<keyword evidence="8" id="KW-1185">Reference proteome</keyword>
<evidence type="ECO:0000256" key="4">
    <source>
        <dbReference type="ARBA" id="ARBA00022884"/>
    </source>
</evidence>
<evidence type="ECO:0000256" key="1">
    <source>
        <dbReference type="ARBA" id="ARBA00009860"/>
    </source>
</evidence>
<evidence type="ECO:0000256" key="2">
    <source>
        <dbReference type="ARBA" id="ARBA00022540"/>
    </source>
</evidence>
<organism evidence="7 8">
    <name type="scientific">Wickerhamomyces anomalus (strain ATCC 58044 / CBS 1984 / NCYC 433 / NRRL Y-366-8)</name>
    <name type="common">Yeast</name>
    <name type="synonym">Hansenula anomala</name>
    <dbReference type="NCBI Taxonomy" id="683960"/>
    <lineage>
        <taxon>Eukaryota</taxon>
        <taxon>Fungi</taxon>
        <taxon>Dikarya</taxon>
        <taxon>Ascomycota</taxon>
        <taxon>Saccharomycotina</taxon>
        <taxon>Saccharomycetes</taxon>
        <taxon>Phaffomycetales</taxon>
        <taxon>Wickerhamomycetaceae</taxon>
        <taxon>Wickerhamomyces</taxon>
    </lineage>
</organism>
<gene>
    <name evidence="7" type="ORF">WICANDRAFT_28118</name>
</gene>
<dbReference type="InterPro" id="IPR023398">
    <property type="entry name" value="TIF_eIF4e-like"/>
</dbReference>
<name>A0A1E3P6G7_WICAA</name>
<evidence type="ECO:0000256" key="6">
    <source>
        <dbReference type="RuleBase" id="RU004374"/>
    </source>
</evidence>
<dbReference type="EMBL" id="KV454209">
    <property type="protein sequence ID" value="ODQ61021.1"/>
    <property type="molecule type" value="Genomic_DNA"/>
</dbReference>
<evidence type="ECO:0000256" key="5">
    <source>
        <dbReference type="ARBA" id="ARBA00022917"/>
    </source>
</evidence>
<dbReference type="GO" id="GO:0000340">
    <property type="term" value="F:RNA 7-methylguanosine cap binding"/>
    <property type="evidence" value="ECO:0007669"/>
    <property type="project" value="TreeGrafter"/>
</dbReference>
<evidence type="ECO:0000313" key="7">
    <source>
        <dbReference type="EMBL" id="ODQ61021.1"/>
    </source>
</evidence>
<dbReference type="OrthoDB" id="590761at2759"/>
<dbReference type="AlphaFoldDB" id="A0A1E3P6G7"/>
<dbReference type="GO" id="GO:0006417">
    <property type="term" value="P:regulation of translation"/>
    <property type="evidence" value="ECO:0007669"/>
    <property type="project" value="UniProtKB-KW"/>
</dbReference>
<dbReference type="GO" id="GO:0016281">
    <property type="term" value="C:eukaryotic translation initiation factor 4F complex"/>
    <property type="evidence" value="ECO:0007669"/>
    <property type="project" value="TreeGrafter"/>
</dbReference>
<keyword evidence="4 6" id="KW-0694">RNA-binding</keyword>
<evidence type="ECO:0008006" key="9">
    <source>
        <dbReference type="Google" id="ProtNLM"/>
    </source>
</evidence>
<dbReference type="Pfam" id="PF01652">
    <property type="entry name" value="IF4E"/>
    <property type="match status" value="1"/>
</dbReference>
<sequence length="213" mass="24275">MSEELNKATEGLSLDAPAVANADTTILSDKEFTVKHPLNSEWTLWYTKPPSDPKESWADLLKPVINFSSVEEFWGIFNSIPQASDLPLKADYHLFRNGIRPEWEDSANAEGGKWSFQFKNKKDTNINELWLRTLLSVIGETIEDDENEVNGAVLNVRKFAFRVALWTKSTDKSKLFSIGLKFRKVLRLPDSEQIEFVGHKDSENKNSKPLMSI</sequence>
<dbReference type="InterPro" id="IPR001040">
    <property type="entry name" value="TIF_eIF_4E"/>
</dbReference>
<dbReference type="PANTHER" id="PTHR11960:SF8">
    <property type="entry name" value="EUKARYOTIC TRANSLATION INITIATION FACTOR 4E1-RELATED"/>
    <property type="match status" value="1"/>
</dbReference>
<evidence type="ECO:0000256" key="3">
    <source>
        <dbReference type="ARBA" id="ARBA00022845"/>
    </source>
</evidence>
<keyword evidence="3" id="KW-0810">Translation regulation</keyword>
<keyword evidence="5 6" id="KW-0648">Protein biosynthesis</keyword>
<dbReference type="PROSITE" id="PS00813">
    <property type="entry name" value="IF4E"/>
    <property type="match status" value="1"/>
</dbReference>
<dbReference type="GO" id="GO:0003743">
    <property type="term" value="F:translation initiation factor activity"/>
    <property type="evidence" value="ECO:0007669"/>
    <property type="project" value="UniProtKB-KW"/>
</dbReference>
<dbReference type="SUPFAM" id="SSF55418">
    <property type="entry name" value="eIF4e-like"/>
    <property type="match status" value="1"/>
</dbReference>
<dbReference type="PANTHER" id="PTHR11960">
    <property type="entry name" value="EUKARYOTIC TRANSLATION INITIATION FACTOR 4E RELATED"/>
    <property type="match status" value="1"/>
</dbReference>
<keyword evidence="2 6" id="KW-0396">Initiation factor</keyword>
<comment type="similarity">
    <text evidence="1 6">Belongs to the eukaryotic initiation factor 4E family.</text>
</comment>
<protein>
    <recommendedName>
        <fullName evidence="9">Eukaryotic translation initiation factor 4E</fullName>
    </recommendedName>
</protein>
<dbReference type="RefSeq" id="XP_019040228.1">
    <property type="nucleotide sequence ID" value="XM_019181452.1"/>
</dbReference>
<dbReference type="Gene3D" id="3.30.760.10">
    <property type="entry name" value="RNA Cap, Translation Initiation Factor Eif4e"/>
    <property type="match status" value="1"/>
</dbReference>
<proteinExistence type="inferred from homology"/>
<accession>A0A1E3P6G7</accession>
<dbReference type="GeneID" id="30198698"/>
<dbReference type="InterPro" id="IPR019770">
    <property type="entry name" value="TIF_eIF_4E_CS"/>
</dbReference>
<dbReference type="Proteomes" id="UP000094112">
    <property type="component" value="Unassembled WGS sequence"/>
</dbReference>
<dbReference type="STRING" id="683960.A0A1E3P6G7"/>
<reference evidence="7 8" key="1">
    <citation type="journal article" date="2016" name="Proc. Natl. Acad. Sci. U.S.A.">
        <title>Comparative genomics of biotechnologically important yeasts.</title>
        <authorList>
            <person name="Riley R."/>
            <person name="Haridas S."/>
            <person name="Wolfe K.H."/>
            <person name="Lopes M.R."/>
            <person name="Hittinger C.T."/>
            <person name="Goeker M."/>
            <person name="Salamov A.A."/>
            <person name="Wisecaver J.H."/>
            <person name="Long T.M."/>
            <person name="Calvey C.H."/>
            <person name="Aerts A.L."/>
            <person name="Barry K.W."/>
            <person name="Choi C."/>
            <person name="Clum A."/>
            <person name="Coughlan A.Y."/>
            <person name="Deshpande S."/>
            <person name="Douglass A.P."/>
            <person name="Hanson S.J."/>
            <person name="Klenk H.-P."/>
            <person name="LaButti K.M."/>
            <person name="Lapidus A."/>
            <person name="Lindquist E.A."/>
            <person name="Lipzen A.M."/>
            <person name="Meier-Kolthoff J.P."/>
            <person name="Ohm R.A."/>
            <person name="Otillar R.P."/>
            <person name="Pangilinan J.L."/>
            <person name="Peng Y."/>
            <person name="Rokas A."/>
            <person name="Rosa C.A."/>
            <person name="Scheuner C."/>
            <person name="Sibirny A.A."/>
            <person name="Slot J.C."/>
            <person name="Stielow J.B."/>
            <person name="Sun H."/>
            <person name="Kurtzman C.P."/>
            <person name="Blackwell M."/>
            <person name="Grigoriev I.V."/>
            <person name="Jeffries T.W."/>
        </authorList>
    </citation>
    <scope>NUCLEOTIDE SEQUENCE [LARGE SCALE GENOMIC DNA]</scope>
    <source>
        <strain evidence="8">ATCC 58044 / CBS 1984 / NCYC 433 / NRRL Y-366-8</strain>
    </source>
</reference>
<evidence type="ECO:0000313" key="8">
    <source>
        <dbReference type="Proteomes" id="UP000094112"/>
    </source>
</evidence>